<evidence type="ECO:0000313" key="3">
    <source>
        <dbReference type="EMBL" id="MDY3561507.1"/>
    </source>
</evidence>
<dbReference type="Proteomes" id="UP001272242">
    <property type="component" value="Unassembled WGS sequence"/>
</dbReference>
<evidence type="ECO:0000259" key="2">
    <source>
        <dbReference type="Pfam" id="PF18648"/>
    </source>
</evidence>
<accession>A0ABU5F3X1</accession>
<dbReference type="Pfam" id="PF18648">
    <property type="entry name" value="ADPRTs_Tse2"/>
    <property type="match status" value="1"/>
</dbReference>
<feature type="region of interest" description="Disordered" evidence="1">
    <location>
        <begin position="1"/>
        <end position="48"/>
    </location>
</feature>
<dbReference type="RefSeq" id="WP_261187252.1">
    <property type="nucleotide sequence ID" value="NZ_JAXBLW010000034.1"/>
</dbReference>
<feature type="compositionally biased region" description="Polar residues" evidence="1">
    <location>
        <begin position="35"/>
        <end position="44"/>
    </location>
</feature>
<comment type="caution">
    <text evidence="3">The sequence shown here is derived from an EMBL/GenBank/DDBJ whole genome shotgun (WGS) entry which is preliminary data.</text>
</comment>
<gene>
    <name evidence="3" type="ORF">R5W23_002785</name>
</gene>
<name>A0ABU5F3X1_9BACT</name>
<reference evidence="4" key="1">
    <citation type="journal article" date="2023" name="Mar. Drugs">
        <title>Gemmata algarum, a Novel Planctomycete Isolated from an Algal Mat, Displays Antimicrobial Activity.</title>
        <authorList>
            <person name="Kumar G."/>
            <person name="Kallscheuer N."/>
            <person name="Kashif M."/>
            <person name="Ahamad S."/>
            <person name="Jagadeeshwari U."/>
            <person name="Pannikurungottu S."/>
            <person name="Haufschild T."/>
            <person name="Kabuu M."/>
            <person name="Sasikala C."/>
            <person name="Jogler C."/>
            <person name="Ramana C."/>
        </authorList>
    </citation>
    <scope>NUCLEOTIDE SEQUENCE [LARGE SCALE GENOMIC DNA]</scope>
    <source>
        <strain evidence="4">JC673</strain>
    </source>
</reference>
<keyword evidence="4" id="KW-1185">Reference proteome</keyword>
<evidence type="ECO:0000313" key="4">
    <source>
        <dbReference type="Proteomes" id="UP001272242"/>
    </source>
</evidence>
<proteinExistence type="predicted"/>
<sequence>MLGVRPTDPSNTNPKSVSDVRAEVGTDVVNPGEGLSTSPDPNSRQPRRHQAIFEIETDDLGPDLKPNHDKPGHCLLEPAQPMTLVEYQQALAATRDLWQQVQ</sequence>
<feature type="domain" description="Tse2 ADP-ribosyltransferase toxin" evidence="2">
    <location>
        <begin position="43"/>
        <end position="93"/>
    </location>
</feature>
<evidence type="ECO:0000256" key="1">
    <source>
        <dbReference type="SAM" id="MobiDB-lite"/>
    </source>
</evidence>
<protein>
    <recommendedName>
        <fullName evidence="2">Tse2 ADP-ribosyltransferase toxin domain-containing protein</fullName>
    </recommendedName>
</protein>
<dbReference type="EMBL" id="JAXBLV010000195">
    <property type="protein sequence ID" value="MDY3561507.1"/>
    <property type="molecule type" value="Genomic_DNA"/>
</dbReference>
<dbReference type="InterPro" id="IPR041018">
    <property type="entry name" value="ADPRTs_Tse2"/>
</dbReference>
<organism evidence="3 4">
    <name type="scientific">Gemmata algarum</name>
    <dbReference type="NCBI Taxonomy" id="2975278"/>
    <lineage>
        <taxon>Bacteria</taxon>
        <taxon>Pseudomonadati</taxon>
        <taxon>Planctomycetota</taxon>
        <taxon>Planctomycetia</taxon>
        <taxon>Gemmatales</taxon>
        <taxon>Gemmataceae</taxon>
        <taxon>Gemmata</taxon>
    </lineage>
</organism>